<organism evidence="2 3">
    <name type="scientific">Dichomitus squalens</name>
    <dbReference type="NCBI Taxonomy" id="114155"/>
    <lineage>
        <taxon>Eukaryota</taxon>
        <taxon>Fungi</taxon>
        <taxon>Dikarya</taxon>
        <taxon>Basidiomycota</taxon>
        <taxon>Agaricomycotina</taxon>
        <taxon>Agaricomycetes</taxon>
        <taxon>Polyporales</taxon>
        <taxon>Polyporaceae</taxon>
        <taxon>Dichomitus</taxon>
    </lineage>
</organism>
<keyword evidence="3" id="KW-1185">Reference proteome</keyword>
<dbReference type="PANTHER" id="PTHR33112:SF16">
    <property type="entry name" value="HETEROKARYON INCOMPATIBILITY DOMAIN-CONTAINING PROTEIN"/>
    <property type="match status" value="1"/>
</dbReference>
<dbReference type="Pfam" id="PF06985">
    <property type="entry name" value="HET"/>
    <property type="match status" value="1"/>
</dbReference>
<evidence type="ECO:0000313" key="2">
    <source>
        <dbReference type="EMBL" id="TBU61229.1"/>
    </source>
</evidence>
<protein>
    <submittedName>
        <fullName evidence="2">HET-domain-containing protein</fullName>
    </submittedName>
</protein>
<dbReference type="InterPro" id="IPR010730">
    <property type="entry name" value="HET"/>
</dbReference>
<evidence type="ECO:0000313" key="3">
    <source>
        <dbReference type="Proteomes" id="UP000292082"/>
    </source>
</evidence>
<accession>A0A4Q9Q295</accession>
<reference evidence="2 3" key="1">
    <citation type="submission" date="2019-01" db="EMBL/GenBank/DDBJ databases">
        <title>Draft genome sequences of three monokaryotic isolates of the white-rot basidiomycete fungus Dichomitus squalens.</title>
        <authorList>
            <consortium name="DOE Joint Genome Institute"/>
            <person name="Lopez S.C."/>
            <person name="Andreopoulos B."/>
            <person name="Pangilinan J."/>
            <person name="Lipzen A."/>
            <person name="Riley R."/>
            <person name="Ahrendt S."/>
            <person name="Ng V."/>
            <person name="Barry K."/>
            <person name="Daum C."/>
            <person name="Grigoriev I.V."/>
            <person name="Hilden K.S."/>
            <person name="Makela M.R."/>
            <person name="de Vries R.P."/>
        </authorList>
    </citation>
    <scope>NUCLEOTIDE SEQUENCE [LARGE SCALE GENOMIC DNA]</scope>
    <source>
        <strain evidence="2 3">CBS 464.89</strain>
    </source>
</reference>
<dbReference type="AlphaFoldDB" id="A0A4Q9Q295"/>
<proteinExistence type="predicted"/>
<evidence type="ECO:0000259" key="1">
    <source>
        <dbReference type="Pfam" id="PF06985"/>
    </source>
</evidence>
<name>A0A4Q9Q295_9APHY</name>
<dbReference type="PANTHER" id="PTHR33112">
    <property type="entry name" value="DOMAIN PROTEIN, PUTATIVE-RELATED"/>
    <property type="match status" value="1"/>
</dbReference>
<feature type="domain" description="Heterokaryon incompatibility" evidence="1">
    <location>
        <begin position="120"/>
        <end position="267"/>
    </location>
</feature>
<gene>
    <name evidence="2" type="ORF">BD310DRAFT_873693</name>
</gene>
<dbReference type="STRING" id="114155.A0A4Q9Q295"/>
<sequence length="583" mass="64905">MLQETLQITVGFRPTSGSHAVTPKGVHTLRLVVDDMPHFMYYVYAKQEDPAASLLVARPRVLQLNSPSTRAMASSCITDCIRKHTRCPPPHNATLPSRVIDCSDPTKPKLRLSGGDTASYVILSYVCGEDQPYRTTTANLDSYLLGIDLAALPQTIKDAIETTHNFGVRYLWLNALCILQDSEEDIAREIAQMHTVFRGAYFTIIAASASTASQGFLQDRPPPSPPDVTLPFRCPDGEVGTMFLSPVWRQYDGSAEPVHQDAWCLQERLLSPRALVYASHTLQFHCQTSIVNVGNFVCGPTFGARLPDLLLRPDAELPSGSPSVLSQSERKTLQWSWIETVGDYTHRTVAKPDDKLVAFASIAELFHRAWKSDYLAGLWRDTLTQDLLWYKTFETRYPRPDTFRAPSWSWAAIDGRVMAYSVDDRLDPDSKDTEACEVVSCEVAVATPLLPFGKVRSGTLTLRSVMLEATWNPDSSMPDLYLKTSDAASDSTVNPVSSDPPEITTEPRHIGCAYPDSTEDVQEVWAIPIQWNQSARYASGLIVAPHPDGGNAFRRVGFFHSPEDTHEGLMWMLNQEKRDILLV</sequence>
<dbReference type="EMBL" id="ML145099">
    <property type="protein sequence ID" value="TBU61229.1"/>
    <property type="molecule type" value="Genomic_DNA"/>
</dbReference>
<dbReference type="Proteomes" id="UP000292082">
    <property type="component" value="Unassembled WGS sequence"/>
</dbReference>